<feature type="repeat" description="TPR" evidence="3">
    <location>
        <begin position="52"/>
        <end position="85"/>
    </location>
</feature>
<dbReference type="Proteomes" id="UP000001029">
    <property type="component" value="Chromosome"/>
</dbReference>
<feature type="transmembrane region" description="Helical" evidence="4">
    <location>
        <begin position="151"/>
        <end position="171"/>
    </location>
</feature>
<dbReference type="RefSeq" id="WP_012415286.1">
    <property type="nucleotide sequence ID" value="NC_010644.1"/>
</dbReference>
<feature type="transmembrane region" description="Helical" evidence="4">
    <location>
        <begin position="126"/>
        <end position="144"/>
    </location>
</feature>
<dbReference type="PANTHER" id="PTHR44943">
    <property type="entry name" value="CELLULOSE SYNTHASE OPERON PROTEIN C"/>
    <property type="match status" value="1"/>
</dbReference>
<dbReference type="AlphaFoldDB" id="B2KDS5"/>
<organism evidence="6 7">
    <name type="scientific">Elusimicrobium minutum (strain Pei191)</name>
    <dbReference type="NCBI Taxonomy" id="445932"/>
    <lineage>
        <taxon>Bacteria</taxon>
        <taxon>Pseudomonadati</taxon>
        <taxon>Elusimicrobiota</taxon>
        <taxon>Elusimicrobia</taxon>
        <taxon>Elusimicrobiales</taxon>
        <taxon>Elusimicrobiaceae</taxon>
        <taxon>Elusimicrobium</taxon>
    </lineage>
</organism>
<dbReference type="SMART" id="SM00028">
    <property type="entry name" value="TPR"/>
    <property type="match status" value="2"/>
</dbReference>
<dbReference type="OrthoDB" id="9776208at2"/>
<keyword evidence="4" id="KW-0812">Transmembrane</keyword>
<keyword evidence="5" id="KW-0732">Signal</keyword>
<dbReference type="Gene3D" id="1.25.40.10">
    <property type="entry name" value="Tetratricopeptide repeat domain"/>
    <property type="match status" value="1"/>
</dbReference>
<dbReference type="EMBL" id="CP001055">
    <property type="protein sequence ID" value="ACC98671.1"/>
    <property type="molecule type" value="Genomic_DNA"/>
</dbReference>
<reference evidence="6 7" key="1">
    <citation type="journal article" date="2009" name="Appl. Environ. Microbiol.">
        <title>Genomic analysis of 'Elusimicrobium minutum,' the first cultivated representative of the phylum 'Elusimicrobia' (formerly termite group 1).</title>
        <authorList>
            <person name="Herlemann D.P.R."/>
            <person name="Geissinger O."/>
            <person name="Ikeda-Ohtsubo W."/>
            <person name="Kunin V."/>
            <person name="Sun H."/>
            <person name="Lapidus A."/>
            <person name="Hugenholtz P."/>
            <person name="Brune A."/>
        </authorList>
    </citation>
    <scope>NUCLEOTIDE SEQUENCE [LARGE SCALE GENOMIC DNA]</scope>
    <source>
        <strain evidence="6 7">Pei191</strain>
    </source>
</reference>
<name>B2KDS5_ELUMP</name>
<proteinExistence type="predicted"/>
<keyword evidence="4" id="KW-1133">Transmembrane helix</keyword>
<keyword evidence="7" id="KW-1185">Reference proteome</keyword>
<evidence type="ECO:0000256" key="5">
    <source>
        <dbReference type="SAM" id="SignalP"/>
    </source>
</evidence>
<evidence type="ECO:0000256" key="4">
    <source>
        <dbReference type="SAM" id="Phobius"/>
    </source>
</evidence>
<sequence length="242" mass="27755">MKKILTVLLFLAPLFVFADIQIQKADEYYNKGRFDLALKEYKSALNGRQNNAYLYYNIGNSYFKLGSLGRALAYYDKAFELNPRDSFIRQNFSFALERSGQSLVPPGLPEVLHKVFFFLSKSELRGLFFITVWLFLTAFSYFLLKRKGKKVLYITAALCLLSGIWYGFTWYGSNYERAVIVDFAGQLRSGPGDGFEISATLPEGYFVSVEDVKDDWVLIKPVQQNAISGWINEENIIKIDNI</sequence>
<protein>
    <submittedName>
        <fullName evidence="6">TPR repeat-containing protein</fullName>
    </submittedName>
</protein>
<dbReference type="HOGENOM" id="CLU_080147_0_0_0"/>
<evidence type="ECO:0000313" key="6">
    <source>
        <dbReference type="EMBL" id="ACC98671.1"/>
    </source>
</evidence>
<dbReference type="InterPro" id="IPR010466">
    <property type="entry name" value="DUF1058"/>
</dbReference>
<dbReference type="PROSITE" id="PS50293">
    <property type="entry name" value="TPR_REGION"/>
    <property type="match status" value="1"/>
</dbReference>
<feature type="chain" id="PRO_5002779896" evidence="5">
    <location>
        <begin position="19"/>
        <end position="242"/>
    </location>
</feature>
<keyword evidence="1" id="KW-0677">Repeat</keyword>
<dbReference type="PROSITE" id="PS50005">
    <property type="entry name" value="TPR"/>
    <property type="match status" value="1"/>
</dbReference>
<evidence type="ECO:0000256" key="1">
    <source>
        <dbReference type="ARBA" id="ARBA00022737"/>
    </source>
</evidence>
<dbReference type="InterPro" id="IPR051685">
    <property type="entry name" value="Ycf3/AcsC/BcsC/TPR_MFPF"/>
</dbReference>
<dbReference type="SUPFAM" id="SSF48452">
    <property type="entry name" value="TPR-like"/>
    <property type="match status" value="1"/>
</dbReference>
<dbReference type="InterPro" id="IPR011990">
    <property type="entry name" value="TPR-like_helical_dom_sf"/>
</dbReference>
<keyword evidence="4" id="KW-0472">Membrane</keyword>
<gene>
    <name evidence="6" type="ordered locus">Emin_1119</name>
</gene>
<dbReference type="InterPro" id="IPR019734">
    <property type="entry name" value="TPR_rpt"/>
</dbReference>
<evidence type="ECO:0000256" key="3">
    <source>
        <dbReference type="PROSITE-ProRule" id="PRU00339"/>
    </source>
</evidence>
<evidence type="ECO:0000256" key="2">
    <source>
        <dbReference type="ARBA" id="ARBA00022803"/>
    </source>
</evidence>
<feature type="signal peptide" evidence="5">
    <location>
        <begin position="1"/>
        <end position="18"/>
    </location>
</feature>
<dbReference type="Gene3D" id="2.30.30.40">
    <property type="entry name" value="SH3 Domains"/>
    <property type="match status" value="1"/>
</dbReference>
<evidence type="ECO:0000313" key="7">
    <source>
        <dbReference type="Proteomes" id="UP000001029"/>
    </source>
</evidence>
<dbReference type="KEGG" id="emi:Emin_1119"/>
<dbReference type="Pfam" id="PF13414">
    <property type="entry name" value="TPR_11"/>
    <property type="match status" value="1"/>
</dbReference>
<dbReference type="PANTHER" id="PTHR44943:SF8">
    <property type="entry name" value="TPR REPEAT-CONTAINING PROTEIN MJ0263"/>
    <property type="match status" value="1"/>
</dbReference>
<accession>B2KDS5</accession>
<dbReference type="STRING" id="445932.Emin_1119"/>
<keyword evidence="2 3" id="KW-0802">TPR repeat</keyword>
<dbReference type="Pfam" id="PF06347">
    <property type="entry name" value="SH3_4"/>
    <property type="match status" value="1"/>
</dbReference>